<dbReference type="Pfam" id="PF13385">
    <property type="entry name" value="Laminin_G_3"/>
    <property type="match status" value="1"/>
</dbReference>
<evidence type="ECO:0000256" key="1">
    <source>
        <dbReference type="ARBA" id="ARBA00022729"/>
    </source>
</evidence>
<dbReference type="EMBL" id="UINC01094561">
    <property type="protein sequence ID" value="SVC49900.1"/>
    <property type="molecule type" value="Genomic_DNA"/>
</dbReference>
<keyword evidence="1" id="KW-0732">Signal</keyword>
<dbReference type="SUPFAM" id="SSF49899">
    <property type="entry name" value="Concanavalin A-like lectins/glucanases"/>
    <property type="match status" value="1"/>
</dbReference>
<proteinExistence type="predicted"/>
<evidence type="ECO:0000313" key="4">
    <source>
        <dbReference type="EMBL" id="SVC49900.1"/>
    </source>
</evidence>
<evidence type="ECO:0000259" key="3">
    <source>
        <dbReference type="SMART" id="SM00560"/>
    </source>
</evidence>
<dbReference type="AlphaFoldDB" id="A0A382MMN8"/>
<protein>
    <recommendedName>
        <fullName evidence="3">LamG-like jellyroll fold domain-containing protein</fullName>
    </recommendedName>
</protein>
<dbReference type="InterPro" id="IPR006558">
    <property type="entry name" value="LamG-like"/>
</dbReference>
<dbReference type="Gene3D" id="2.60.120.200">
    <property type="match status" value="1"/>
</dbReference>
<dbReference type="SMART" id="SM00560">
    <property type="entry name" value="LamGL"/>
    <property type="match status" value="1"/>
</dbReference>
<name>A0A382MMN8_9ZZZZ</name>
<keyword evidence="2" id="KW-1015">Disulfide bond</keyword>
<feature type="non-terminal residue" evidence="4">
    <location>
        <position position="262"/>
    </location>
</feature>
<gene>
    <name evidence="4" type="ORF">METZ01_LOCUS302754</name>
</gene>
<reference evidence="4" key="1">
    <citation type="submission" date="2018-05" db="EMBL/GenBank/DDBJ databases">
        <authorList>
            <person name="Lanie J.A."/>
            <person name="Ng W.-L."/>
            <person name="Kazmierczak K.M."/>
            <person name="Andrzejewski T.M."/>
            <person name="Davidsen T.M."/>
            <person name="Wayne K.J."/>
            <person name="Tettelin H."/>
            <person name="Glass J.I."/>
            <person name="Rusch D."/>
            <person name="Podicherti R."/>
            <person name="Tsui H.-C.T."/>
            <person name="Winkler M.E."/>
        </authorList>
    </citation>
    <scope>NUCLEOTIDE SEQUENCE</scope>
</reference>
<accession>A0A382MMN8</accession>
<dbReference type="InterPro" id="IPR013320">
    <property type="entry name" value="ConA-like_dom_sf"/>
</dbReference>
<feature type="domain" description="LamG-like jellyroll fold" evidence="3">
    <location>
        <begin position="51"/>
        <end position="196"/>
    </location>
</feature>
<organism evidence="4">
    <name type="scientific">marine metagenome</name>
    <dbReference type="NCBI Taxonomy" id="408172"/>
    <lineage>
        <taxon>unclassified sequences</taxon>
        <taxon>metagenomes</taxon>
        <taxon>ecological metagenomes</taxon>
    </lineage>
</organism>
<sequence>MHSRIILYFIIGIFLSGTAKSQQDNSFNFQSDGANGDFVTVSSNVLIQPNESMTLEAWVKPTDDPSDNSSIVSYLRLASEDEESGFAFIYNSGKWRFVVITEGDFNVMPQLASWPGIDIPFNGSTWTHIAGTYDGTTARIFKNGIEEESYTPPGGDTIVWVDIATTDFYIAKYQDNNDFKGSIDEVRLWDIDKSDAEIHEAMGDSITDDPVGLIGYWNFNDNQSNTIVDHTINGVHGTLTNNGNGSWDTDVFDSSGDCFDME</sequence>
<evidence type="ECO:0000256" key="2">
    <source>
        <dbReference type="ARBA" id="ARBA00023157"/>
    </source>
</evidence>